<evidence type="ECO:0000313" key="1">
    <source>
        <dbReference type="EMBL" id="MBS9522399.1"/>
    </source>
</evidence>
<protein>
    <submittedName>
        <fullName evidence="1">Uncharacterized protein</fullName>
    </submittedName>
</protein>
<gene>
    <name evidence="1" type="ORF">KI659_00070</name>
</gene>
<evidence type="ECO:0000313" key="2">
    <source>
        <dbReference type="Proteomes" id="UP001319104"/>
    </source>
</evidence>
<keyword evidence="2" id="KW-1185">Reference proteome</keyword>
<comment type="caution">
    <text evidence="1">The sequence shown here is derived from an EMBL/GenBank/DDBJ whole genome shotgun (WGS) entry which is preliminary data.</text>
</comment>
<dbReference type="RefSeq" id="WP_213943303.1">
    <property type="nucleotide sequence ID" value="NZ_JAHCMY010000001.1"/>
</dbReference>
<sequence length="74" mass="8385">MNSLIGNIQSFAEKAVINKYTLKPFRRDFQCQQSIMSKYFLEGVLNLPEAGFNTVPSLEIIKDSLSQNGDQLDE</sequence>
<organism evidence="1 2">
    <name type="scientific">Litoribacter ruber</name>
    <dbReference type="NCBI Taxonomy" id="702568"/>
    <lineage>
        <taxon>Bacteria</taxon>
        <taxon>Pseudomonadati</taxon>
        <taxon>Bacteroidota</taxon>
        <taxon>Cytophagia</taxon>
        <taxon>Cytophagales</taxon>
        <taxon>Cyclobacteriaceae</taxon>
        <taxon>Litoribacter</taxon>
    </lineage>
</organism>
<proteinExistence type="predicted"/>
<dbReference type="AlphaFoldDB" id="A0AAP2CF74"/>
<dbReference type="EMBL" id="JAHCMY010000001">
    <property type="protein sequence ID" value="MBS9522399.1"/>
    <property type="molecule type" value="Genomic_DNA"/>
</dbReference>
<dbReference type="Proteomes" id="UP001319104">
    <property type="component" value="Unassembled WGS sequence"/>
</dbReference>
<reference evidence="1 2" key="1">
    <citation type="submission" date="2021-05" db="EMBL/GenBank/DDBJ databases">
        <authorList>
            <person name="Zhang Z.D."/>
            <person name="Osman G."/>
        </authorList>
    </citation>
    <scope>NUCLEOTIDE SEQUENCE [LARGE SCALE GENOMIC DNA]</scope>
    <source>
        <strain evidence="1 2">KCTC 32217</strain>
    </source>
</reference>
<name>A0AAP2CF74_9BACT</name>
<accession>A0AAP2CF74</accession>